<dbReference type="Proteomes" id="UP000799764">
    <property type="component" value="Unassembled WGS sequence"/>
</dbReference>
<dbReference type="GO" id="GO:0022857">
    <property type="term" value="F:transmembrane transporter activity"/>
    <property type="evidence" value="ECO:0007669"/>
    <property type="project" value="InterPro"/>
</dbReference>
<evidence type="ECO:0000256" key="3">
    <source>
        <dbReference type="SAM" id="Phobius"/>
    </source>
</evidence>
<feature type="transmembrane region" description="Helical" evidence="3">
    <location>
        <begin position="34"/>
        <end position="55"/>
    </location>
</feature>
<keyword evidence="3" id="KW-1133">Transmembrane helix</keyword>
<comment type="caution">
    <text evidence="4">The sequence shown here is derived from an EMBL/GenBank/DDBJ whole genome shotgun (WGS) entry which is preliminary data.</text>
</comment>
<dbReference type="Gene3D" id="1.20.1250.20">
    <property type="entry name" value="MFS general substrate transporter like domains"/>
    <property type="match status" value="2"/>
</dbReference>
<name>A0A9P4PF68_9PLEO</name>
<feature type="transmembrane region" description="Helical" evidence="3">
    <location>
        <begin position="75"/>
        <end position="94"/>
    </location>
</feature>
<sequence length="434" mass="46887">MDDHELQAINPREVGVDSESVEQNLPRVDGGKDAYLVLASVFVQGALVWGFVYGFGVFQEYYSRQPQFAGNVSGLAAIGTTGSGIMYLTSPLVYGFFQWYPAWRRTVSLVGFAIMLSGMVGASFANSVAELLVTQGVLYGLGGSLLFFPVYSYLDDWFVKRRGLAFGVMIAGDGTGGVAIPLISQWMLEKWGFRTAMRAWAIISFLFVSASLVCLKPRPKARSTAEPISRGFDMRFLKSPAFWILQAGNICQGLGYFMPILYMPSFAAARGWPNITGTIAVSLCNISIVVGATATGWIVDRYHVTTAILISCIGTMVAVFIFWSFSVYQPMLFIFAITYGIFAGGFPATWSGCANPVRRRYPVENGMIVALFTAGKGIASVISGPVSGALVAADTWKGQVGFAYGSGYGYMIIFSGITASFASIGWIGKRLGLV</sequence>
<feature type="transmembrane region" description="Helical" evidence="3">
    <location>
        <begin position="278"/>
        <end position="299"/>
    </location>
</feature>
<gene>
    <name evidence="4" type="ORF">P171DRAFT_523754</name>
</gene>
<dbReference type="AlphaFoldDB" id="A0A9P4PF68"/>
<evidence type="ECO:0000313" key="4">
    <source>
        <dbReference type="EMBL" id="KAF2441836.1"/>
    </source>
</evidence>
<feature type="transmembrane region" description="Helical" evidence="3">
    <location>
        <begin position="106"/>
        <end position="125"/>
    </location>
</feature>
<feature type="transmembrane region" description="Helical" evidence="3">
    <location>
        <begin position="236"/>
        <end position="258"/>
    </location>
</feature>
<proteinExistence type="inferred from homology"/>
<feature type="transmembrane region" description="Helical" evidence="3">
    <location>
        <begin position="131"/>
        <end position="151"/>
    </location>
</feature>
<keyword evidence="3" id="KW-0472">Membrane</keyword>
<accession>A0A9P4PF68</accession>
<evidence type="ECO:0000313" key="5">
    <source>
        <dbReference type="Proteomes" id="UP000799764"/>
    </source>
</evidence>
<dbReference type="Pfam" id="PF07690">
    <property type="entry name" value="MFS_1"/>
    <property type="match status" value="1"/>
</dbReference>
<feature type="transmembrane region" description="Helical" evidence="3">
    <location>
        <begin position="163"/>
        <end position="183"/>
    </location>
</feature>
<feature type="transmembrane region" description="Helical" evidence="3">
    <location>
        <begin position="407"/>
        <end position="428"/>
    </location>
</feature>
<feature type="transmembrane region" description="Helical" evidence="3">
    <location>
        <begin position="331"/>
        <end position="354"/>
    </location>
</feature>
<keyword evidence="3" id="KW-0812">Transmembrane</keyword>
<feature type="transmembrane region" description="Helical" evidence="3">
    <location>
        <begin position="306"/>
        <end position="325"/>
    </location>
</feature>
<evidence type="ECO:0000256" key="1">
    <source>
        <dbReference type="ARBA" id="ARBA00004141"/>
    </source>
</evidence>
<feature type="transmembrane region" description="Helical" evidence="3">
    <location>
        <begin position="195"/>
        <end position="215"/>
    </location>
</feature>
<dbReference type="InterPro" id="IPR050327">
    <property type="entry name" value="Proton-linked_MCT"/>
</dbReference>
<dbReference type="GO" id="GO:0016020">
    <property type="term" value="C:membrane"/>
    <property type="evidence" value="ECO:0007669"/>
    <property type="project" value="UniProtKB-SubCell"/>
</dbReference>
<dbReference type="InterPro" id="IPR036259">
    <property type="entry name" value="MFS_trans_sf"/>
</dbReference>
<dbReference type="PANTHER" id="PTHR11360">
    <property type="entry name" value="MONOCARBOXYLATE TRANSPORTER"/>
    <property type="match status" value="1"/>
</dbReference>
<dbReference type="InterPro" id="IPR011701">
    <property type="entry name" value="MFS"/>
</dbReference>
<reference evidence="4" key="1">
    <citation type="journal article" date="2020" name="Stud. Mycol.">
        <title>101 Dothideomycetes genomes: a test case for predicting lifestyles and emergence of pathogens.</title>
        <authorList>
            <person name="Haridas S."/>
            <person name="Albert R."/>
            <person name="Binder M."/>
            <person name="Bloem J."/>
            <person name="Labutti K."/>
            <person name="Salamov A."/>
            <person name="Andreopoulos B."/>
            <person name="Baker S."/>
            <person name="Barry K."/>
            <person name="Bills G."/>
            <person name="Bluhm B."/>
            <person name="Cannon C."/>
            <person name="Castanera R."/>
            <person name="Culley D."/>
            <person name="Daum C."/>
            <person name="Ezra D."/>
            <person name="Gonzalez J."/>
            <person name="Henrissat B."/>
            <person name="Kuo A."/>
            <person name="Liang C."/>
            <person name="Lipzen A."/>
            <person name="Lutzoni F."/>
            <person name="Magnuson J."/>
            <person name="Mondo S."/>
            <person name="Nolan M."/>
            <person name="Ohm R."/>
            <person name="Pangilinan J."/>
            <person name="Park H.-J."/>
            <person name="Ramirez L."/>
            <person name="Alfaro M."/>
            <person name="Sun H."/>
            <person name="Tritt A."/>
            <person name="Yoshinaga Y."/>
            <person name="Zwiers L.-H."/>
            <person name="Turgeon B."/>
            <person name="Goodwin S."/>
            <person name="Spatafora J."/>
            <person name="Crous P."/>
            <person name="Grigoriev I."/>
        </authorList>
    </citation>
    <scope>NUCLEOTIDE SEQUENCE</scope>
    <source>
        <strain evidence="4">CBS 690.94</strain>
    </source>
</reference>
<keyword evidence="5" id="KW-1185">Reference proteome</keyword>
<evidence type="ECO:0000256" key="2">
    <source>
        <dbReference type="ARBA" id="ARBA00006727"/>
    </source>
</evidence>
<dbReference type="EMBL" id="MU001505">
    <property type="protein sequence ID" value="KAF2441836.1"/>
    <property type="molecule type" value="Genomic_DNA"/>
</dbReference>
<comment type="similarity">
    <text evidence="2">Belongs to the major facilitator superfamily. Monocarboxylate porter (TC 2.A.1.13) family.</text>
</comment>
<feature type="transmembrane region" description="Helical" evidence="3">
    <location>
        <begin position="366"/>
        <end position="387"/>
    </location>
</feature>
<organism evidence="4 5">
    <name type="scientific">Karstenula rhodostoma CBS 690.94</name>
    <dbReference type="NCBI Taxonomy" id="1392251"/>
    <lineage>
        <taxon>Eukaryota</taxon>
        <taxon>Fungi</taxon>
        <taxon>Dikarya</taxon>
        <taxon>Ascomycota</taxon>
        <taxon>Pezizomycotina</taxon>
        <taxon>Dothideomycetes</taxon>
        <taxon>Pleosporomycetidae</taxon>
        <taxon>Pleosporales</taxon>
        <taxon>Massarineae</taxon>
        <taxon>Didymosphaeriaceae</taxon>
        <taxon>Karstenula</taxon>
    </lineage>
</organism>
<dbReference type="SUPFAM" id="SSF103473">
    <property type="entry name" value="MFS general substrate transporter"/>
    <property type="match status" value="1"/>
</dbReference>
<dbReference type="OrthoDB" id="2213137at2759"/>
<protein>
    <submittedName>
        <fullName evidence="4">MFS general substrate transporter</fullName>
    </submittedName>
</protein>
<comment type="subcellular location">
    <subcellularLocation>
        <location evidence="1">Membrane</location>
        <topology evidence="1">Multi-pass membrane protein</topology>
    </subcellularLocation>
</comment>
<dbReference type="PANTHER" id="PTHR11360:SF287">
    <property type="entry name" value="MFS MONOCARBOXYLATE TRANSPORTER"/>
    <property type="match status" value="1"/>
</dbReference>